<accession>A0A4S2DEG8</accession>
<keyword evidence="4" id="KW-0812">Transmembrane</keyword>
<dbReference type="PANTHER" id="PTHR22939">
    <property type="entry name" value="SERINE PROTEASE FAMILY S1C HTRA-RELATED"/>
    <property type="match status" value="1"/>
</dbReference>
<dbReference type="SMART" id="SM00228">
    <property type="entry name" value="PDZ"/>
    <property type="match status" value="1"/>
</dbReference>
<dbReference type="GO" id="GO:0042597">
    <property type="term" value="C:periplasmic space"/>
    <property type="evidence" value="ECO:0007669"/>
    <property type="project" value="TreeGrafter"/>
</dbReference>
<evidence type="ECO:0000256" key="1">
    <source>
        <dbReference type="ARBA" id="ARBA00010541"/>
    </source>
</evidence>
<name>A0A4S2DEG8_9CLOT</name>
<keyword evidence="3" id="KW-0378">Hydrolase</keyword>
<dbReference type="SUPFAM" id="SSF50156">
    <property type="entry name" value="PDZ domain-like"/>
    <property type="match status" value="1"/>
</dbReference>
<dbReference type="InterPro" id="IPR036034">
    <property type="entry name" value="PDZ_sf"/>
</dbReference>
<dbReference type="Pfam" id="PF13365">
    <property type="entry name" value="Trypsin_2"/>
    <property type="match status" value="1"/>
</dbReference>
<organism evidence="6 7">
    <name type="scientific">Clostridium sartagoforme</name>
    <dbReference type="NCBI Taxonomy" id="84031"/>
    <lineage>
        <taxon>Bacteria</taxon>
        <taxon>Bacillati</taxon>
        <taxon>Bacillota</taxon>
        <taxon>Clostridia</taxon>
        <taxon>Eubacteriales</taxon>
        <taxon>Clostridiaceae</taxon>
        <taxon>Clostridium</taxon>
    </lineage>
</organism>
<protein>
    <submittedName>
        <fullName evidence="6">Serine protease</fullName>
    </submittedName>
</protein>
<comment type="similarity">
    <text evidence="1">Belongs to the peptidase S1C family.</text>
</comment>
<dbReference type="Pfam" id="PF13180">
    <property type="entry name" value="PDZ_2"/>
    <property type="match status" value="1"/>
</dbReference>
<comment type="caution">
    <text evidence="6">The sequence shown here is derived from an EMBL/GenBank/DDBJ whole genome shotgun (WGS) entry which is preliminary data.</text>
</comment>
<dbReference type="InterPro" id="IPR001478">
    <property type="entry name" value="PDZ"/>
</dbReference>
<evidence type="ECO:0000313" key="6">
    <source>
        <dbReference type="EMBL" id="TGY40358.1"/>
    </source>
</evidence>
<dbReference type="EMBL" id="SRYR01000014">
    <property type="protein sequence ID" value="TGY40358.1"/>
    <property type="molecule type" value="Genomic_DNA"/>
</dbReference>
<feature type="transmembrane region" description="Helical" evidence="4">
    <location>
        <begin position="34"/>
        <end position="59"/>
    </location>
</feature>
<keyword evidence="7" id="KW-1185">Reference proteome</keyword>
<dbReference type="PANTHER" id="PTHR22939:SF129">
    <property type="entry name" value="SERINE PROTEASE HTRA2, MITOCHONDRIAL"/>
    <property type="match status" value="1"/>
</dbReference>
<sequence length="377" mass="42443">MRMKYDENLNENEDLYDDNRPPIRFKRKKAKSNLIIFFKSISLFFIVGIFGALSAGILVEFKYNNLNRVLKERSNIIFDYSTLINNVKDSIVTIASDKNYLTENRYIEGNSTGIIVESNGRILTSYSKVKEMKDIYVKVPGAGNDPIKADIVVFNEDIDVAIIQIVYNGKLKPIKIASKEEKIVGGRITLISNSVGDSYVDNVIPGIITSINRSMEVNNTEYSLMEVNTPITEVNTGGLICNLKGELIGFASKKVNDAMNRKDMYYIADFTSLDDIIKSTNEIKDILGIIEGGFSENEDLDDEIGLYVIRIKKDSSSYKAGLRPTDIILEIDGHNISDINEIYGILDKKNNNDILNCKVMRSGKIIELKIQLDNIKK</sequence>
<keyword evidence="4" id="KW-0472">Membrane</keyword>
<dbReference type="GO" id="GO:0006515">
    <property type="term" value="P:protein quality control for misfolded or incompletely synthesized proteins"/>
    <property type="evidence" value="ECO:0007669"/>
    <property type="project" value="TreeGrafter"/>
</dbReference>
<dbReference type="Gene3D" id="2.30.42.10">
    <property type="match status" value="1"/>
</dbReference>
<evidence type="ECO:0000256" key="4">
    <source>
        <dbReference type="SAM" id="Phobius"/>
    </source>
</evidence>
<keyword evidence="4" id="KW-1133">Transmembrane helix</keyword>
<evidence type="ECO:0000313" key="7">
    <source>
        <dbReference type="Proteomes" id="UP000306888"/>
    </source>
</evidence>
<proteinExistence type="inferred from homology"/>
<keyword evidence="2 6" id="KW-0645">Protease</keyword>
<evidence type="ECO:0000256" key="3">
    <source>
        <dbReference type="ARBA" id="ARBA00022801"/>
    </source>
</evidence>
<dbReference type="InterPro" id="IPR009003">
    <property type="entry name" value="Peptidase_S1_PA"/>
</dbReference>
<dbReference type="Gene3D" id="2.40.10.120">
    <property type="match status" value="1"/>
</dbReference>
<dbReference type="GO" id="GO:0004252">
    <property type="term" value="F:serine-type endopeptidase activity"/>
    <property type="evidence" value="ECO:0007669"/>
    <property type="project" value="InterPro"/>
</dbReference>
<reference evidence="6 7" key="1">
    <citation type="submission" date="2019-04" db="EMBL/GenBank/DDBJ databases">
        <title>Microbes associate with the intestines of laboratory mice.</title>
        <authorList>
            <person name="Navarre W."/>
            <person name="Wong E."/>
            <person name="Huang K."/>
            <person name="Tropini C."/>
            <person name="Ng K."/>
            <person name="Yu B."/>
        </authorList>
    </citation>
    <scope>NUCLEOTIDE SEQUENCE [LARGE SCALE GENOMIC DNA]</scope>
    <source>
        <strain evidence="6 7">NM50_B9-20</strain>
    </source>
</reference>
<dbReference type="OrthoDB" id="9758917at2"/>
<evidence type="ECO:0000256" key="2">
    <source>
        <dbReference type="ARBA" id="ARBA00022670"/>
    </source>
</evidence>
<dbReference type="Proteomes" id="UP000306888">
    <property type="component" value="Unassembled WGS sequence"/>
</dbReference>
<gene>
    <name evidence="6" type="ORF">E5347_15435</name>
</gene>
<evidence type="ECO:0000259" key="5">
    <source>
        <dbReference type="SMART" id="SM00228"/>
    </source>
</evidence>
<dbReference type="AlphaFoldDB" id="A0A4S2DEG8"/>
<dbReference type="InterPro" id="IPR001940">
    <property type="entry name" value="Peptidase_S1C"/>
</dbReference>
<dbReference type="PRINTS" id="PR00834">
    <property type="entry name" value="PROTEASES2C"/>
</dbReference>
<feature type="domain" description="PDZ" evidence="5">
    <location>
        <begin position="285"/>
        <end position="363"/>
    </location>
</feature>
<dbReference type="SUPFAM" id="SSF50494">
    <property type="entry name" value="Trypsin-like serine proteases"/>
    <property type="match status" value="1"/>
</dbReference>